<reference evidence="5" key="4">
    <citation type="journal article" date="2018" name="Nat. Plants">
        <title>Whole-genome landscape of Medicago truncatula symbiotic genes.</title>
        <authorList>
            <person name="Pecrix Y."/>
            <person name="Gamas P."/>
            <person name="Carrere S."/>
        </authorList>
    </citation>
    <scope>NUCLEOTIDE SEQUENCE</scope>
    <source>
        <tissue evidence="5">Leaves</tissue>
    </source>
</reference>
<dbReference type="GO" id="GO:0005634">
    <property type="term" value="C:nucleus"/>
    <property type="evidence" value="ECO:0007669"/>
    <property type="project" value="UniProtKB-SubCell"/>
</dbReference>
<reference evidence="4 7" key="1">
    <citation type="journal article" date="2011" name="Nature">
        <title>The Medicago genome provides insight into the evolution of rhizobial symbioses.</title>
        <authorList>
            <person name="Young N.D."/>
            <person name="Debelle F."/>
            <person name="Oldroyd G.E."/>
            <person name="Geurts R."/>
            <person name="Cannon S.B."/>
            <person name="Udvardi M.K."/>
            <person name="Benedito V.A."/>
            <person name="Mayer K.F."/>
            <person name="Gouzy J."/>
            <person name="Schoof H."/>
            <person name="Van de Peer Y."/>
            <person name="Proost S."/>
            <person name="Cook D.R."/>
            <person name="Meyers B.C."/>
            <person name="Spannagl M."/>
            <person name="Cheung F."/>
            <person name="De Mita S."/>
            <person name="Krishnakumar V."/>
            <person name="Gundlach H."/>
            <person name="Zhou S."/>
            <person name="Mudge J."/>
            <person name="Bharti A.K."/>
            <person name="Murray J.D."/>
            <person name="Naoumkina M.A."/>
            <person name="Rosen B."/>
            <person name="Silverstein K.A."/>
            <person name="Tang H."/>
            <person name="Rombauts S."/>
            <person name="Zhao P.X."/>
            <person name="Zhou P."/>
            <person name="Barbe V."/>
            <person name="Bardou P."/>
            <person name="Bechner M."/>
            <person name="Bellec A."/>
            <person name="Berger A."/>
            <person name="Berges H."/>
            <person name="Bidwell S."/>
            <person name="Bisseling T."/>
            <person name="Choisne N."/>
            <person name="Couloux A."/>
            <person name="Denny R."/>
            <person name="Deshpande S."/>
            <person name="Dai X."/>
            <person name="Doyle J.J."/>
            <person name="Dudez A.M."/>
            <person name="Farmer A.D."/>
            <person name="Fouteau S."/>
            <person name="Franken C."/>
            <person name="Gibelin C."/>
            <person name="Gish J."/>
            <person name="Goldstein S."/>
            <person name="Gonzalez A.J."/>
            <person name="Green P.J."/>
            <person name="Hallab A."/>
            <person name="Hartog M."/>
            <person name="Hua A."/>
            <person name="Humphray S.J."/>
            <person name="Jeong D.H."/>
            <person name="Jing Y."/>
            <person name="Jocker A."/>
            <person name="Kenton S.M."/>
            <person name="Kim D.J."/>
            <person name="Klee K."/>
            <person name="Lai H."/>
            <person name="Lang C."/>
            <person name="Lin S."/>
            <person name="Macmil S.L."/>
            <person name="Magdelenat G."/>
            <person name="Matthews L."/>
            <person name="McCorrison J."/>
            <person name="Monaghan E.L."/>
            <person name="Mun J.H."/>
            <person name="Najar F.Z."/>
            <person name="Nicholson C."/>
            <person name="Noirot C."/>
            <person name="O'Bleness M."/>
            <person name="Paule C.R."/>
            <person name="Poulain J."/>
            <person name="Prion F."/>
            <person name="Qin B."/>
            <person name="Qu C."/>
            <person name="Retzel E.F."/>
            <person name="Riddle C."/>
            <person name="Sallet E."/>
            <person name="Samain S."/>
            <person name="Samson N."/>
            <person name="Sanders I."/>
            <person name="Saurat O."/>
            <person name="Scarpelli C."/>
            <person name="Schiex T."/>
            <person name="Segurens B."/>
            <person name="Severin A.J."/>
            <person name="Sherrier D.J."/>
            <person name="Shi R."/>
            <person name="Sims S."/>
            <person name="Singer S.R."/>
            <person name="Sinharoy S."/>
            <person name="Sterck L."/>
            <person name="Viollet A."/>
            <person name="Wang B.B."/>
            <person name="Wang K."/>
            <person name="Wang M."/>
            <person name="Wang X."/>
            <person name="Warfsmann J."/>
            <person name="Weissenbach J."/>
            <person name="White D.D."/>
            <person name="White J.D."/>
            <person name="Wiley G.B."/>
            <person name="Wincker P."/>
            <person name="Xing Y."/>
            <person name="Yang L."/>
            <person name="Yao Z."/>
            <person name="Ying F."/>
            <person name="Zhai J."/>
            <person name="Zhou L."/>
            <person name="Zuber A."/>
            <person name="Denarie J."/>
            <person name="Dixon R.A."/>
            <person name="May G.D."/>
            <person name="Schwartz D.C."/>
            <person name="Rogers J."/>
            <person name="Quetier F."/>
            <person name="Town C.D."/>
            <person name="Roe B.A."/>
        </authorList>
    </citation>
    <scope>NUCLEOTIDE SEQUENCE [LARGE SCALE GENOMIC DNA]</scope>
    <source>
        <strain evidence="4">A17</strain>
        <strain evidence="6 7">cv. Jemalong A17</strain>
    </source>
</reference>
<name>A0A072V8Y9_MEDTR</name>
<sequence length="162" mass="17889">MINSTTISGDDAEMDKSDALISGELYTNSLANVVERENGVSRVSLIMVTPMKLGKPGKRFSVKLKDFLATGIMEGLKVRYVKGQKVVSPTVFELHAGSANKRPPEYTYLENGKFLRDVMNACSSLPLDTLDEVVQMVLGDFTMQKFNICFNCKGLKCTHLLS</sequence>
<protein>
    <recommendedName>
        <fullName evidence="3">Tify domain-containing protein</fullName>
    </recommendedName>
</protein>
<dbReference type="PANTHER" id="PTHR47025">
    <property type="entry name" value="AUTOIMMUNE REGULATOR"/>
    <property type="match status" value="1"/>
</dbReference>
<organism evidence="4 7">
    <name type="scientific">Medicago truncatula</name>
    <name type="common">Barrel medic</name>
    <name type="synonym">Medicago tribuloides</name>
    <dbReference type="NCBI Taxonomy" id="3880"/>
    <lineage>
        <taxon>Eukaryota</taxon>
        <taxon>Viridiplantae</taxon>
        <taxon>Streptophyta</taxon>
        <taxon>Embryophyta</taxon>
        <taxon>Tracheophyta</taxon>
        <taxon>Spermatophyta</taxon>
        <taxon>Magnoliopsida</taxon>
        <taxon>eudicotyledons</taxon>
        <taxon>Gunneridae</taxon>
        <taxon>Pentapetalae</taxon>
        <taxon>rosids</taxon>
        <taxon>fabids</taxon>
        <taxon>Fabales</taxon>
        <taxon>Fabaceae</taxon>
        <taxon>Papilionoideae</taxon>
        <taxon>50 kb inversion clade</taxon>
        <taxon>NPAAA clade</taxon>
        <taxon>Hologalegina</taxon>
        <taxon>IRL clade</taxon>
        <taxon>Trifolieae</taxon>
        <taxon>Medicago</taxon>
    </lineage>
</organism>
<gene>
    <name evidence="4" type="ordered locus">MTR_2g072770</name>
    <name evidence="5" type="ORF">MtrunA17_Chr2g0314241</name>
</gene>
<dbReference type="EMBL" id="PSQE01000002">
    <property type="protein sequence ID" value="RHN74798.1"/>
    <property type="molecule type" value="Genomic_DNA"/>
</dbReference>
<feature type="domain" description="Tify" evidence="3">
    <location>
        <begin position="84"/>
        <end position="122"/>
    </location>
</feature>
<accession>A0A072V8Y9</accession>
<dbReference type="AlphaFoldDB" id="A0A072V8Y9"/>
<comment type="subcellular location">
    <subcellularLocation>
        <location evidence="1">Nucleus</location>
    </subcellularLocation>
</comment>
<dbReference type="HOGENOM" id="CLU_1637896_0_0_1"/>
<keyword evidence="2" id="KW-0539">Nucleus</keyword>
<dbReference type="EnsemblPlants" id="KEH38504">
    <property type="protein sequence ID" value="KEH38504"/>
    <property type="gene ID" value="MTR_2g072770"/>
</dbReference>
<reference evidence="4 7" key="2">
    <citation type="journal article" date="2014" name="BMC Genomics">
        <title>An improved genome release (version Mt4.0) for the model legume Medicago truncatula.</title>
        <authorList>
            <person name="Tang H."/>
            <person name="Krishnakumar V."/>
            <person name="Bidwell S."/>
            <person name="Rosen B."/>
            <person name="Chan A."/>
            <person name="Zhou S."/>
            <person name="Gentzbittel L."/>
            <person name="Childs K.L."/>
            <person name="Yandell M."/>
            <person name="Gundlach H."/>
            <person name="Mayer K.F."/>
            <person name="Schwartz D.C."/>
            <person name="Town C.D."/>
        </authorList>
    </citation>
    <scope>GENOME REANNOTATION</scope>
    <source>
        <strain evidence="4">A17</strain>
        <strain evidence="6 7">cv. Jemalong A17</strain>
    </source>
</reference>
<dbReference type="PANTHER" id="PTHR47025:SF2">
    <property type="entry name" value="AUTOIMMUNE REGULATOR"/>
    <property type="match status" value="1"/>
</dbReference>
<dbReference type="STRING" id="3880.A0A072V8Y9"/>
<evidence type="ECO:0000313" key="4">
    <source>
        <dbReference type="EMBL" id="KEH38504.1"/>
    </source>
</evidence>
<dbReference type="Proteomes" id="UP000002051">
    <property type="component" value="Chromosome 2"/>
</dbReference>
<evidence type="ECO:0000259" key="3">
    <source>
        <dbReference type="Pfam" id="PF16135"/>
    </source>
</evidence>
<dbReference type="InterPro" id="IPR032308">
    <property type="entry name" value="TDBD"/>
</dbReference>
<proteinExistence type="predicted"/>
<dbReference type="Gramene" id="rna10918">
    <property type="protein sequence ID" value="RHN74798.1"/>
    <property type="gene ID" value="gene10918"/>
</dbReference>
<dbReference type="Proteomes" id="UP000265566">
    <property type="component" value="Chromosome 2"/>
</dbReference>
<evidence type="ECO:0000313" key="5">
    <source>
        <dbReference type="EMBL" id="RHN74798.1"/>
    </source>
</evidence>
<dbReference type="EMBL" id="CM001218">
    <property type="protein sequence ID" value="KEH38504.1"/>
    <property type="molecule type" value="Genomic_DNA"/>
</dbReference>
<reference evidence="6" key="3">
    <citation type="submission" date="2015-04" db="UniProtKB">
        <authorList>
            <consortium name="EnsemblPlants"/>
        </authorList>
    </citation>
    <scope>IDENTIFICATION</scope>
    <source>
        <strain evidence="6">cv. Jemalong A17</strain>
    </source>
</reference>
<evidence type="ECO:0000256" key="1">
    <source>
        <dbReference type="ARBA" id="ARBA00004123"/>
    </source>
</evidence>
<keyword evidence="7" id="KW-1185">Reference proteome</keyword>
<dbReference type="Pfam" id="PF16135">
    <property type="entry name" value="TDBD"/>
    <property type="match status" value="1"/>
</dbReference>
<evidence type="ECO:0000256" key="2">
    <source>
        <dbReference type="ARBA" id="ARBA00023242"/>
    </source>
</evidence>
<evidence type="ECO:0000313" key="7">
    <source>
        <dbReference type="Proteomes" id="UP000002051"/>
    </source>
</evidence>
<evidence type="ECO:0000313" key="6">
    <source>
        <dbReference type="EnsemblPlants" id="KEH38504"/>
    </source>
</evidence>